<protein>
    <submittedName>
        <fullName evidence="1">CTP synthetase</fullName>
    </submittedName>
</protein>
<organism evidence="1 2">
    <name type="scientific">Halobaculum lipolyticum</name>
    <dbReference type="NCBI Taxonomy" id="3032001"/>
    <lineage>
        <taxon>Archaea</taxon>
        <taxon>Methanobacteriati</taxon>
        <taxon>Methanobacteriota</taxon>
        <taxon>Stenosarchaea group</taxon>
        <taxon>Halobacteria</taxon>
        <taxon>Halobacteriales</taxon>
        <taxon>Haloferacaceae</taxon>
        <taxon>Halobaculum</taxon>
    </lineage>
</organism>
<sequence>MTDIAAVVAGPDVENIGAELESLDVAVTRIEGAVNGTTLADAGIDDAALFVLTDMAEATGIAVAKERNPDVRAVAYAAETLPEYAKGQTDLAVDPELLSADVVADELVAGA</sequence>
<proteinExistence type="predicted"/>
<evidence type="ECO:0000313" key="1">
    <source>
        <dbReference type="EMBL" id="MFC7070836.1"/>
    </source>
</evidence>
<dbReference type="Pfam" id="PF23443">
    <property type="entry name" value="DUF7126"/>
    <property type="match status" value="1"/>
</dbReference>
<evidence type="ECO:0000313" key="2">
    <source>
        <dbReference type="Proteomes" id="UP001596461"/>
    </source>
</evidence>
<keyword evidence="2" id="KW-1185">Reference proteome</keyword>
<comment type="caution">
    <text evidence="1">The sequence shown here is derived from an EMBL/GenBank/DDBJ whole genome shotgun (WGS) entry which is preliminary data.</text>
</comment>
<gene>
    <name evidence="1" type="ORF">ACFQL9_14390</name>
</gene>
<dbReference type="Proteomes" id="UP001596461">
    <property type="component" value="Unassembled WGS sequence"/>
</dbReference>
<reference evidence="1 2" key="1">
    <citation type="journal article" date="2019" name="Int. J. Syst. Evol. Microbiol.">
        <title>The Global Catalogue of Microorganisms (GCM) 10K type strain sequencing project: providing services to taxonomists for standard genome sequencing and annotation.</title>
        <authorList>
            <consortium name="The Broad Institute Genomics Platform"/>
            <consortium name="The Broad Institute Genome Sequencing Center for Infectious Disease"/>
            <person name="Wu L."/>
            <person name="Ma J."/>
        </authorList>
    </citation>
    <scope>NUCLEOTIDE SEQUENCE [LARGE SCALE GENOMIC DNA]</scope>
    <source>
        <strain evidence="1 2">DT31</strain>
    </source>
</reference>
<accession>A0ABD5WC13</accession>
<dbReference type="GeneID" id="81125464"/>
<dbReference type="RefSeq" id="WP_284030625.1">
    <property type="nucleotide sequence ID" value="NZ_CP126154.1"/>
</dbReference>
<name>A0ABD5WC13_9EURY</name>
<dbReference type="EMBL" id="JBHTAH010000014">
    <property type="protein sequence ID" value="MFC7070836.1"/>
    <property type="molecule type" value="Genomic_DNA"/>
</dbReference>
<dbReference type="InterPro" id="IPR055550">
    <property type="entry name" value="DUF7126"/>
</dbReference>
<dbReference type="AlphaFoldDB" id="A0ABD5WC13"/>